<sequence length="163" mass="18737">MAALQVYLTLCRLAQKNAPPLTDNRLRILGDCRWDYDAHGNVTEKRAGHHTVQRFRWNAEHQLEAAVTRRNGTEQRTRYGYDAFGRRSWKQDASGVTHFIWDGNRLLNGQPQGKAVTTRFVWNGFLACFLYDLHCLTHPLTAACFHQRGNATRPLRTGAASWR</sequence>
<dbReference type="NCBIfam" id="TIGR01643">
    <property type="entry name" value="YD_repeat_2x"/>
    <property type="match status" value="2"/>
</dbReference>
<accession>A0ABY4RFJ5</accession>
<gene>
    <name evidence="1" type="ORF">K6958_03485</name>
</gene>
<reference evidence="1" key="1">
    <citation type="submission" date="2021-09" db="EMBL/GenBank/DDBJ databases">
        <title>First case of bloodstream infection caused by Mixta hanseatica sp. nov., a member of the Erwiniaceae family.</title>
        <authorList>
            <person name="Both A."/>
            <person name="Huang J."/>
            <person name="Wenzel P."/>
            <person name="Aepfelbacher M."/>
            <person name="Rohde H."/>
            <person name="Christner M."/>
            <person name="Hentschke M."/>
        </authorList>
    </citation>
    <scope>NUCLEOTIDE SEQUENCE</scope>
    <source>
        <strain evidence="1">X22927</strain>
    </source>
</reference>
<dbReference type="Proteomes" id="UP001056635">
    <property type="component" value="Chromosome"/>
</dbReference>
<dbReference type="Gene3D" id="2.180.10.10">
    <property type="entry name" value="RHS repeat-associated core"/>
    <property type="match status" value="1"/>
</dbReference>
<dbReference type="InterPro" id="IPR031325">
    <property type="entry name" value="RHS_repeat"/>
</dbReference>
<proteinExistence type="predicted"/>
<keyword evidence="2" id="KW-1185">Reference proteome</keyword>
<dbReference type="Pfam" id="PF05593">
    <property type="entry name" value="RHS_repeat"/>
    <property type="match status" value="1"/>
</dbReference>
<evidence type="ECO:0008006" key="3">
    <source>
        <dbReference type="Google" id="ProtNLM"/>
    </source>
</evidence>
<dbReference type="EMBL" id="CP082904">
    <property type="protein sequence ID" value="UQY46057.1"/>
    <property type="molecule type" value="Genomic_DNA"/>
</dbReference>
<organism evidence="1 2">
    <name type="scientific">Mixta hanseatica</name>
    <dbReference type="NCBI Taxonomy" id="2872648"/>
    <lineage>
        <taxon>Bacteria</taxon>
        <taxon>Pseudomonadati</taxon>
        <taxon>Pseudomonadota</taxon>
        <taxon>Gammaproteobacteria</taxon>
        <taxon>Enterobacterales</taxon>
        <taxon>Erwiniaceae</taxon>
        <taxon>Mixta</taxon>
    </lineage>
</organism>
<evidence type="ECO:0000313" key="2">
    <source>
        <dbReference type="Proteomes" id="UP001056635"/>
    </source>
</evidence>
<name>A0ABY4RFJ5_9GAMM</name>
<dbReference type="InterPro" id="IPR006530">
    <property type="entry name" value="YD"/>
</dbReference>
<evidence type="ECO:0000313" key="1">
    <source>
        <dbReference type="EMBL" id="UQY46057.1"/>
    </source>
</evidence>
<protein>
    <recommendedName>
        <fullName evidence="3">RHS repeat protein</fullName>
    </recommendedName>
</protein>